<feature type="transmembrane region" description="Helical" evidence="1">
    <location>
        <begin position="143"/>
        <end position="165"/>
    </location>
</feature>
<accession>A0ABX2PSJ5</accession>
<evidence type="ECO:0000256" key="1">
    <source>
        <dbReference type="SAM" id="Phobius"/>
    </source>
</evidence>
<dbReference type="InterPro" id="IPR007492">
    <property type="entry name" value="LytTR_DNA-bd_dom"/>
</dbReference>
<keyword evidence="4" id="KW-1185">Reference proteome</keyword>
<feature type="transmembrane region" description="Helical" evidence="1">
    <location>
        <begin position="41"/>
        <end position="64"/>
    </location>
</feature>
<reference evidence="3 4" key="1">
    <citation type="submission" date="2020-06" db="EMBL/GenBank/DDBJ databases">
        <authorList>
            <person name="Cao W.R."/>
        </authorList>
    </citation>
    <scope>NUCLEOTIDE SEQUENCE [LARGE SCALE GENOMIC DNA]</scope>
    <source>
        <strain evidence="3 4">B1Z28</strain>
    </source>
</reference>
<evidence type="ECO:0000259" key="2">
    <source>
        <dbReference type="PROSITE" id="PS50930"/>
    </source>
</evidence>
<name>A0ABX2PSJ5_9RHOB</name>
<evidence type="ECO:0000313" key="3">
    <source>
        <dbReference type="EMBL" id="NVO57130.1"/>
    </source>
</evidence>
<organism evidence="3 4">
    <name type="scientific">Ruegeria haliotis</name>
    <dbReference type="NCBI Taxonomy" id="2747601"/>
    <lineage>
        <taxon>Bacteria</taxon>
        <taxon>Pseudomonadati</taxon>
        <taxon>Pseudomonadota</taxon>
        <taxon>Alphaproteobacteria</taxon>
        <taxon>Rhodobacterales</taxon>
        <taxon>Roseobacteraceae</taxon>
        <taxon>Ruegeria</taxon>
    </lineage>
</organism>
<dbReference type="Gene3D" id="2.40.50.1020">
    <property type="entry name" value="LytTr DNA-binding domain"/>
    <property type="match status" value="1"/>
</dbReference>
<keyword evidence="1" id="KW-1133">Transmembrane helix</keyword>
<comment type="caution">
    <text evidence="3">The sequence shown here is derived from an EMBL/GenBank/DDBJ whole genome shotgun (WGS) entry which is preliminary data.</text>
</comment>
<sequence>MKLTDAYKLVKKANITLVMMPRVSVTMKLQEAFGFFASRNFLLFLAPLMMMLVGATPSLFAMPLDGFGRAVYWVFCLIGYAILAFAMLLSMAVASRFFHIGKFFTPLTCLPIAFGATKFAQYGATLFCNIVLSYNFVYMPYFLPQYFLILGVELIVMVWVLPAFLNRARENAPAADDAQEMGASGGVISANDKKFLLRDILYIQANQHYVTIRTEDREVLVRSTFKSILTQLPEDYGFQVHRSFWVSGNGVDLGRSLNEVDCVVLSCGTKIAVARSRQSAVRDWLTDLAAAA</sequence>
<feature type="domain" description="HTH LytTR-type" evidence="2">
    <location>
        <begin position="188"/>
        <end position="246"/>
    </location>
</feature>
<dbReference type="EMBL" id="JABXWT010000009">
    <property type="protein sequence ID" value="NVO57130.1"/>
    <property type="molecule type" value="Genomic_DNA"/>
</dbReference>
<protein>
    <submittedName>
        <fullName evidence="3">LytTR family transcriptional regulator</fullName>
    </submittedName>
</protein>
<evidence type="ECO:0000313" key="4">
    <source>
        <dbReference type="Proteomes" id="UP000630805"/>
    </source>
</evidence>
<dbReference type="Pfam" id="PF04397">
    <property type="entry name" value="LytTR"/>
    <property type="match status" value="1"/>
</dbReference>
<proteinExistence type="predicted"/>
<dbReference type="Proteomes" id="UP000630805">
    <property type="component" value="Unassembled WGS sequence"/>
</dbReference>
<keyword evidence="1" id="KW-0472">Membrane</keyword>
<dbReference type="SMART" id="SM00850">
    <property type="entry name" value="LytTR"/>
    <property type="match status" value="1"/>
</dbReference>
<feature type="transmembrane region" description="Helical" evidence="1">
    <location>
        <begin position="70"/>
        <end position="98"/>
    </location>
</feature>
<keyword evidence="1" id="KW-0812">Transmembrane</keyword>
<gene>
    <name evidence="3" type="ORF">HW561_15155</name>
</gene>
<dbReference type="PROSITE" id="PS50930">
    <property type="entry name" value="HTH_LYTTR"/>
    <property type="match status" value="1"/>
</dbReference>
<dbReference type="RefSeq" id="WP_176866181.1">
    <property type="nucleotide sequence ID" value="NZ_JABXWT010000009.1"/>
</dbReference>